<comment type="caution">
    <text evidence="1">The sequence shown here is derived from an EMBL/GenBank/DDBJ whole genome shotgun (WGS) entry which is preliminary data.</text>
</comment>
<gene>
    <name evidence="1" type="primary">hisC_2</name>
    <name evidence="1" type="ORF">AN2V17_44320</name>
</gene>
<name>A0ACB5UQP2_9FIRM</name>
<evidence type="ECO:0000313" key="1">
    <source>
        <dbReference type="EMBL" id="GMQ65190.1"/>
    </source>
</evidence>
<organism evidence="1 2">
    <name type="scientific">Vallitalea maricola</name>
    <dbReference type="NCBI Taxonomy" id="3074433"/>
    <lineage>
        <taxon>Bacteria</taxon>
        <taxon>Bacillati</taxon>
        <taxon>Bacillota</taxon>
        <taxon>Clostridia</taxon>
        <taxon>Lachnospirales</taxon>
        <taxon>Vallitaleaceae</taxon>
        <taxon>Vallitalea</taxon>
    </lineage>
</organism>
<dbReference type="Proteomes" id="UP001374599">
    <property type="component" value="Unassembled WGS sequence"/>
</dbReference>
<protein>
    <submittedName>
        <fullName evidence="1">Histidinol-phosphate transaminase</fullName>
    </submittedName>
</protein>
<sequence length="351" mass="40770">MIKDYIRRDLKDFTPYHAPLKEYDVKLDANENPYLHDEIVINKVKEWLNDCNNIRRYPDTDCNELRNAIAKFWQVEKENVVCGVGSDQLIDCILKVFLEPRDKVLMPTPSFSMYKLATKLNRGIPVEFTLNEDFSYDVNKILNLYNEVRPKCIFICTPNNPTGNIMTIEDIEKLLQKIECPLIIDEAYSEYIDDTMINKFREYDNLIVLKTFSKAYGLAGLRVGYGIASKSMVDAINIVIPPYHLNSLSQFLAKIVIENSEQYDKKIKEIINNRKWLIDNLKEINYVDKVYPSHANYLLIKVSDTDIAAKLEKHKILVRGYGDQGELANCIRVTVGTEEENQQLIKVMKMY</sequence>
<dbReference type="EMBL" id="BTPU01000101">
    <property type="protein sequence ID" value="GMQ65190.1"/>
    <property type="molecule type" value="Genomic_DNA"/>
</dbReference>
<accession>A0ACB5UQP2</accession>
<keyword evidence="2" id="KW-1185">Reference proteome</keyword>
<evidence type="ECO:0000313" key="2">
    <source>
        <dbReference type="Proteomes" id="UP001374599"/>
    </source>
</evidence>
<reference evidence="1" key="1">
    <citation type="submission" date="2023-09" db="EMBL/GenBank/DDBJ databases">
        <title>Vallitalea sediminicola and Vallitalea maricola sp. nov., anaerobic bacteria isolated from marine sediment.</title>
        <authorList>
            <person name="Hirano S."/>
            <person name="Maeda A."/>
            <person name="Terahara T."/>
            <person name="Mori K."/>
            <person name="Hamada M."/>
            <person name="Matsumoto R."/>
            <person name="Kobayashi T."/>
        </authorList>
    </citation>
    <scope>NUCLEOTIDE SEQUENCE</scope>
    <source>
        <strain evidence="1">AN17-2</strain>
    </source>
</reference>
<proteinExistence type="predicted"/>